<dbReference type="PANTHER" id="PTHR19433">
    <property type="entry name" value="T-CELL RECEPTOR ALPHA CHAIN V REGION-RELATED"/>
    <property type="match status" value="1"/>
</dbReference>
<evidence type="ECO:0000313" key="11">
    <source>
        <dbReference type="Proteomes" id="UP000694523"/>
    </source>
</evidence>
<reference evidence="10" key="2">
    <citation type="submission" date="2025-09" db="UniProtKB">
        <authorList>
            <consortium name="Ensembl"/>
        </authorList>
    </citation>
    <scope>IDENTIFICATION</scope>
</reference>
<dbReference type="Pfam" id="PF07686">
    <property type="entry name" value="V-set"/>
    <property type="match status" value="2"/>
</dbReference>
<dbReference type="GO" id="GO:0009617">
    <property type="term" value="P:response to bacterium"/>
    <property type="evidence" value="ECO:0007669"/>
    <property type="project" value="TreeGrafter"/>
</dbReference>
<dbReference type="SMART" id="SM00406">
    <property type="entry name" value="IGv"/>
    <property type="match status" value="2"/>
</dbReference>
<dbReference type="Proteomes" id="UP000694523">
    <property type="component" value="Unplaced"/>
</dbReference>
<keyword evidence="7" id="KW-0325">Glycoprotein</keyword>
<evidence type="ECO:0000256" key="4">
    <source>
        <dbReference type="ARBA" id="ARBA00022859"/>
    </source>
</evidence>
<dbReference type="CDD" id="cd00099">
    <property type="entry name" value="IgV"/>
    <property type="match status" value="1"/>
</dbReference>
<dbReference type="SMART" id="SM00409">
    <property type="entry name" value="IG"/>
    <property type="match status" value="2"/>
</dbReference>
<reference evidence="10" key="1">
    <citation type="submission" date="2025-08" db="UniProtKB">
        <authorList>
            <consortium name="Ensembl"/>
        </authorList>
    </citation>
    <scope>IDENTIFICATION</scope>
</reference>
<evidence type="ECO:0000256" key="1">
    <source>
        <dbReference type="ARBA" id="ARBA00004236"/>
    </source>
</evidence>
<dbReference type="Gene3D" id="2.60.40.10">
    <property type="entry name" value="Immunoglobulins"/>
    <property type="match status" value="2"/>
</dbReference>
<dbReference type="AlphaFoldDB" id="A0A8C6SVQ8"/>
<proteinExistence type="predicted"/>
<feature type="transmembrane region" description="Helical" evidence="8">
    <location>
        <begin position="281"/>
        <end position="304"/>
    </location>
</feature>
<dbReference type="InterPro" id="IPR052051">
    <property type="entry name" value="TCR_complex_component"/>
</dbReference>
<evidence type="ECO:0000259" key="9">
    <source>
        <dbReference type="PROSITE" id="PS50835"/>
    </source>
</evidence>
<dbReference type="InterPro" id="IPR013783">
    <property type="entry name" value="Ig-like_fold"/>
</dbReference>
<evidence type="ECO:0000256" key="2">
    <source>
        <dbReference type="ARBA" id="ARBA00022475"/>
    </source>
</evidence>
<evidence type="ECO:0000256" key="6">
    <source>
        <dbReference type="ARBA" id="ARBA00023157"/>
    </source>
</evidence>
<keyword evidence="5 8" id="KW-0472">Membrane</keyword>
<dbReference type="SUPFAM" id="SSF48726">
    <property type="entry name" value="Immunoglobulin"/>
    <property type="match status" value="2"/>
</dbReference>
<evidence type="ECO:0000256" key="3">
    <source>
        <dbReference type="ARBA" id="ARBA00022729"/>
    </source>
</evidence>
<dbReference type="InterPro" id="IPR013106">
    <property type="entry name" value="Ig_V-set"/>
</dbReference>
<keyword evidence="3" id="KW-0732">Signal</keyword>
<name>A0A8C6SVQ8_9GOBI</name>
<keyword evidence="4" id="KW-0391">Immunity</keyword>
<dbReference type="InterPro" id="IPR036179">
    <property type="entry name" value="Ig-like_dom_sf"/>
</dbReference>
<dbReference type="PANTHER" id="PTHR19433:SF111">
    <property type="entry name" value="T CELL RECEPTOR ALPHA VARIABLE 4"/>
    <property type="match status" value="1"/>
</dbReference>
<dbReference type="GO" id="GO:0002376">
    <property type="term" value="P:immune system process"/>
    <property type="evidence" value="ECO:0007669"/>
    <property type="project" value="UniProtKB-KW"/>
</dbReference>
<keyword evidence="2" id="KW-1003">Cell membrane</keyword>
<keyword evidence="8" id="KW-0812">Transmembrane</keyword>
<evidence type="ECO:0000256" key="7">
    <source>
        <dbReference type="ARBA" id="ARBA00023180"/>
    </source>
</evidence>
<dbReference type="Ensembl" id="ENSNMLT00000013186.1">
    <property type="protein sequence ID" value="ENSNMLP00000011665.1"/>
    <property type="gene ID" value="ENSNMLG00000007966.1"/>
</dbReference>
<protein>
    <recommendedName>
        <fullName evidence="9">Ig-like domain-containing protein</fullName>
    </recommendedName>
</protein>
<evidence type="ECO:0000256" key="5">
    <source>
        <dbReference type="ARBA" id="ARBA00023136"/>
    </source>
</evidence>
<keyword evidence="6" id="KW-1015">Disulfide bond</keyword>
<evidence type="ECO:0000256" key="8">
    <source>
        <dbReference type="SAM" id="Phobius"/>
    </source>
</evidence>
<keyword evidence="8" id="KW-1133">Transmembrane helix</keyword>
<comment type="subcellular location">
    <subcellularLocation>
        <location evidence="1">Cell membrane</location>
    </subcellularLocation>
</comment>
<feature type="domain" description="Ig-like" evidence="9">
    <location>
        <begin position="52"/>
        <end position="133"/>
    </location>
</feature>
<sequence>MEIVEGKLCTVAKECCVEARYVETLQFVSFVVSTAQMNGLQERSRFLSLTVGDNITLRCNSIGNIGVGAKLHWYKQSLGRKPELVSSFLKYDKKSEFHGEFIRSNRVKLDNDNGKNDLYISDSIVSDSAVYHCVRCYLHQIDFLESYTVIVKSLNVQTKVHQLQHEDAEEGTSVTLNCSVHTGSCGGKPRVHWFKQSEESSPGVLYSHGGGDNDRCEETMDRPTNSCVYSLPIHNVSSEQTGTYYCAVAACGQVLFGNGTKIKIKIKGFFLCVDYLDYVGLAVYLLSGALAFSSIVVVVLAISLCKMKKRYSSLCTGNKQSEVSFQRFSGRGRASPSLVKHSGCFQSGYISPRMPGSSEYTASGPTIVQLSNYCAVIQLVVLNKCSFSANLS</sequence>
<organism evidence="10 11">
    <name type="scientific">Neogobius melanostomus</name>
    <name type="common">round goby</name>
    <dbReference type="NCBI Taxonomy" id="47308"/>
    <lineage>
        <taxon>Eukaryota</taxon>
        <taxon>Metazoa</taxon>
        <taxon>Chordata</taxon>
        <taxon>Craniata</taxon>
        <taxon>Vertebrata</taxon>
        <taxon>Euteleostomi</taxon>
        <taxon>Actinopterygii</taxon>
        <taxon>Neopterygii</taxon>
        <taxon>Teleostei</taxon>
        <taxon>Neoteleostei</taxon>
        <taxon>Acanthomorphata</taxon>
        <taxon>Gobiaria</taxon>
        <taxon>Gobiiformes</taxon>
        <taxon>Gobioidei</taxon>
        <taxon>Gobiidae</taxon>
        <taxon>Benthophilinae</taxon>
        <taxon>Neogobiini</taxon>
        <taxon>Neogobius</taxon>
    </lineage>
</organism>
<feature type="domain" description="Ig-like" evidence="9">
    <location>
        <begin position="158"/>
        <end position="248"/>
    </location>
</feature>
<accession>A0A8C6SVQ8</accession>
<keyword evidence="11" id="KW-1185">Reference proteome</keyword>
<dbReference type="PROSITE" id="PS50835">
    <property type="entry name" value="IG_LIKE"/>
    <property type="match status" value="2"/>
</dbReference>
<dbReference type="InterPro" id="IPR003599">
    <property type="entry name" value="Ig_sub"/>
</dbReference>
<evidence type="ECO:0000313" key="10">
    <source>
        <dbReference type="Ensembl" id="ENSNMLP00000011665.1"/>
    </source>
</evidence>
<dbReference type="GO" id="GO:0005886">
    <property type="term" value="C:plasma membrane"/>
    <property type="evidence" value="ECO:0007669"/>
    <property type="project" value="UniProtKB-SubCell"/>
</dbReference>
<dbReference type="InterPro" id="IPR007110">
    <property type="entry name" value="Ig-like_dom"/>
</dbReference>